<proteinExistence type="predicted"/>
<accession>A0A8X6NWP4</accession>
<name>A0A8X6NWP4_NEPPI</name>
<protein>
    <submittedName>
        <fullName evidence="1">Uncharacterized protein</fullName>
    </submittedName>
</protein>
<gene>
    <name evidence="1" type="ORF">NPIL_541581</name>
</gene>
<evidence type="ECO:0000313" key="1">
    <source>
        <dbReference type="EMBL" id="GFT34904.1"/>
    </source>
</evidence>
<organism evidence="1 2">
    <name type="scientific">Nephila pilipes</name>
    <name type="common">Giant wood spider</name>
    <name type="synonym">Nephila maculata</name>
    <dbReference type="NCBI Taxonomy" id="299642"/>
    <lineage>
        <taxon>Eukaryota</taxon>
        <taxon>Metazoa</taxon>
        <taxon>Ecdysozoa</taxon>
        <taxon>Arthropoda</taxon>
        <taxon>Chelicerata</taxon>
        <taxon>Arachnida</taxon>
        <taxon>Araneae</taxon>
        <taxon>Araneomorphae</taxon>
        <taxon>Entelegynae</taxon>
        <taxon>Araneoidea</taxon>
        <taxon>Nephilidae</taxon>
        <taxon>Nephila</taxon>
    </lineage>
</organism>
<keyword evidence="2" id="KW-1185">Reference proteome</keyword>
<evidence type="ECO:0000313" key="2">
    <source>
        <dbReference type="Proteomes" id="UP000887013"/>
    </source>
</evidence>
<reference evidence="1" key="1">
    <citation type="submission" date="2020-08" db="EMBL/GenBank/DDBJ databases">
        <title>Multicomponent nature underlies the extraordinary mechanical properties of spider dragline silk.</title>
        <authorList>
            <person name="Kono N."/>
            <person name="Nakamura H."/>
            <person name="Mori M."/>
            <person name="Yoshida Y."/>
            <person name="Ohtoshi R."/>
            <person name="Malay A.D."/>
            <person name="Moran D.A.P."/>
            <person name="Tomita M."/>
            <person name="Numata K."/>
            <person name="Arakawa K."/>
        </authorList>
    </citation>
    <scope>NUCLEOTIDE SEQUENCE</scope>
</reference>
<sequence>MLEFTETKLLPCLLGKVANSPLPLSLRTSELHSLFFTNINTIWRTPHQHGWYAALSLGSLDFLCSAPLQDLLRPLYLDLELVTPRV</sequence>
<dbReference type="EMBL" id="BMAW01108605">
    <property type="protein sequence ID" value="GFT34904.1"/>
    <property type="molecule type" value="Genomic_DNA"/>
</dbReference>
<dbReference type="Proteomes" id="UP000887013">
    <property type="component" value="Unassembled WGS sequence"/>
</dbReference>
<dbReference type="AlphaFoldDB" id="A0A8X6NWP4"/>
<comment type="caution">
    <text evidence="1">The sequence shown here is derived from an EMBL/GenBank/DDBJ whole genome shotgun (WGS) entry which is preliminary data.</text>
</comment>